<dbReference type="EMBL" id="JAVEPI010000005">
    <property type="protein sequence ID" value="KAK1441736.1"/>
    <property type="molecule type" value="Genomic_DNA"/>
</dbReference>
<comment type="caution">
    <text evidence="1">The sequence shown here is derived from an EMBL/GenBank/DDBJ whole genome shotgun (WGS) entry which is preliminary data.</text>
</comment>
<evidence type="ECO:0000313" key="2">
    <source>
        <dbReference type="Proteomes" id="UP001230268"/>
    </source>
</evidence>
<organism evidence="1 2">
    <name type="scientific">Babesia gibsoni</name>
    <dbReference type="NCBI Taxonomy" id="33632"/>
    <lineage>
        <taxon>Eukaryota</taxon>
        <taxon>Sar</taxon>
        <taxon>Alveolata</taxon>
        <taxon>Apicomplexa</taxon>
        <taxon>Aconoidasida</taxon>
        <taxon>Piroplasmida</taxon>
        <taxon>Babesiidae</taxon>
        <taxon>Babesia</taxon>
    </lineage>
</organism>
<name>A0AAD8PD59_BABGI</name>
<reference evidence="1" key="1">
    <citation type="submission" date="2023-08" db="EMBL/GenBank/DDBJ databases">
        <title>Draft sequence of the Babesia gibsoni genome.</title>
        <authorList>
            <person name="Yamagishi J.Y."/>
            <person name="Xuan X.X."/>
        </authorList>
    </citation>
    <scope>NUCLEOTIDE SEQUENCE</scope>
    <source>
        <strain evidence="1">Azabu</strain>
    </source>
</reference>
<evidence type="ECO:0000313" key="1">
    <source>
        <dbReference type="EMBL" id="KAK1441736.1"/>
    </source>
</evidence>
<keyword evidence="2" id="KW-1185">Reference proteome</keyword>
<gene>
    <name evidence="1" type="ORF">BgAZ_500680</name>
</gene>
<dbReference type="AlphaFoldDB" id="A0AAD8PD59"/>
<accession>A0AAD8PD59</accession>
<sequence>MGIVGVRAKYLFSLFILLVSAEVSAGILTWCFCLPMVVPAWRKLKLFFATPSYIVHKATWCVPYVHQATNDDIDKERYIYLDLFSKKHHHAIVKVSLEDDVENERTEVTSYEVNHDLLPINLGNATIGTVYYYNQLLEKHHTYETRTVITYKDSLNRFCVLIQSFDSFGNRVTMNIFRQRRRVWWLKNVMSEGSSITSAITDFFKGGFLTTKKTKTQILNVIESNCPIGMANHKSDFYDIIYSKSTENNAGGIGSIIFRNMPEEPTPGATDLFVWRYFTKGKREDITYVVIAELVPGYVMQRYYRCLSPADQHYEAVDSFAHYGDIPASSIVTLPSSYATSNIDLVLNFNTPGGNVYPPGLLVFAYPDTHQYVVRSISKSESRLFKTVKIRGPQNEVEFENAFPEGITFLSISDVSNANYKKISLSYLGTYGFVIQGDVLIMKESMYIIPSAAEQHTAYFLKHTLPTYYLPIPLKSTLFPSKSKDFHLDGYAESDVVGAQLDASTTFYTPNLFGSHNFKRCFFNRESPVELEHTFNTQVMFFEHERVNIAAVFGGRMKEALLYEVGQTTTVKLNRNKYKDILQEHGILEYELLGQNKPKVPIEYVELDLNEPSVHRNIDVLLISSTVVLYRPSTTGVRISSVYWGYEMLSFKDTSDINISIITSNYISYLLVDEVDDETRSINRYLYVMEPKPVPTMRIIAQYSCDTKEGTVSDLRRCVQNSWYHLIPQKLPLLCDPNDKRLGSAQYQHHKLNVYYMHLWHEFAIGVVKVGGRFLEPLEHHKWRQYHTLESTDGYNDVIYTMTPEGIKCQMINSAENKVKEKTIPYIMETHGVSDSDSTVLLVDDPGYSKAKEIVSKVGNVTFKTIKPGDGVNYFNPIVFGHHEIHLSDGYSCKKVIVSINDRGLRQVDLDMSHRKGSCTVTFTESAKGSRHYILNEDDVGVVPFVDISKDMYDYELFFYNLYILDFNRGHFPHHIRYLTLTDHMMYFTGFAPKGGLKVKFGDHDFIVPDFGFTFHIWVSYPHDTSQVASIYLRFDKKNKEPFSQFFTLEDVEQASKLQKPHGSNCNWGVLSNMEFRMVNELLVRSFLTRGELEAVALDLNSSEHHPCILKVNIDETTSLYTTLASCNNVIGDVDLRGVIIKGAPRQIVKHVYHSSGNNSEVVLVVTRTVREVIVKAYSFSMNNAFESVDLKSLDAKAHPAIYNIMKLASQRNSMHK</sequence>
<proteinExistence type="predicted"/>
<protein>
    <submittedName>
        <fullName evidence="1">Uncharacterized protein</fullName>
    </submittedName>
</protein>
<dbReference type="Proteomes" id="UP001230268">
    <property type="component" value="Unassembled WGS sequence"/>
</dbReference>